<dbReference type="Gene3D" id="2.40.37.10">
    <property type="entry name" value="Lyase, Ornithine Decarboxylase, Chain A, domain 1"/>
    <property type="match status" value="1"/>
</dbReference>
<comment type="pathway">
    <text evidence="4">Amino-acid biosynthesis; D-alanine biosynthesis; D-alanine from L-alanine: step 1/1.</text>
</comment>
<dbReference type="EC" id="5.1.1.1" evidence="4"/>
<sequence length="389" mass="42533">MREPFRRTWAEIDLDAIEHNARQIKDLLDPGCKMMAVVKADAYGHGDRQTAAVLKAAGADAFAVSAINEAISLRECGVKDPILVLGFTPLDFADKLVQYGITQTVYCPDYARSLSRALTALGASVKVHIKVDSGMGRLGFFGTDSAAEIAAVAALPGLDIEGIFTHFTSADDFSPEGIAYTHAQYQRFMGVIAELEERGVHFSLRHCCNSAGTVFYPQYHLDMVRPGLILYGHWPCAGDKIQLRRAMKLKSVVSMVKTLPAGSFVSYGNTYQTKAPTQVATIAVGYADGYPRQLSNRGWVGIGGRRARIIGRVCMDQMMVDVTGLGVSPGQEVVLFGDESDGVTVEDVAALCSTINYELLCILGRRVQRLYYRQGKMVEVLDYLLESEH</sequence>
<dbReference type="InterPro" id="IPR009006">
    <property type="entry name" value="Ala_racemase/Decarboxylase_C"/>
</dbReference>
<feature type="binding site" evidence="4 6">
    <location>
        <position position="315"/>
    </location>
    <ligand>
        <name>substrate</name>
    </ligand>
</feature>
<comment type="function">
    <text evidence="4">Catalyzes the interconversion of L-alanine and D-alanine. May also act on other amino acids.</text>
</comment>
<dbReference type="InterPro" id="IPR020622">
    <property type="entry name" value="Ala_racemase_pyridoxalP-BS"/>
</dbReference>
<dbReference type="CDD" id="cd00430">
    <property type="entry name" value="PLPDE_III_AR"/>
    <property type="match status" value="1"/>
</dbReference>
<dbReference type="NCBIfam" id="TIGR00492">
    <property type="entry name" value="alr"/>
    <property type="match status" value="1"/>
</dbReference>
<dbReference type="GO" id="GO:0005829">
    <property type="term" value="C:cytosol"/>
    <property type="evidence" value="ECO:0007669"/>
    <property type="project" value="TreeGrafter"/>
</dbReference>
<dbReference type="SUPFAM" id="SSF50621">
    <property type="entry name" value="Alanine racemase C-terminal domain-like"/>
    <property type="match status" value="1"/>
</dbReference>
<keyword evidence="2 4" id="KW-0663">Pyridoxal phosphate</keyword>
<dbReference type="EMBL" id="FMHG01000001">
    <property type="protein sequence ID" value="SCJ71822.1"/>
    <property type="molecule type" value="Genomic_DNA"/>
</dbReference>
<dbReference type="FunFam" id="3.20.20.10:FF:000002">
    <property type="entry name" value="Alanine racemase"/>
    <property type="match status" value="1"/>
</dbReference>
<keyword evidence="3 4" id="KW-0413">Isomerase</keyword>
<accession>A0A1C6IPX4</accession>
<dbReference type="PROSITE" id="PS00395">
    <property type="entry name" value="ALANINE_RACEMASE"/>
    <property type="match status" value="1"/>
</dbReference>
<feature type="modified residue" description="N6-(pyridoxal phosphate)lysine" evidence="4 5">
    <location>
        <position position="39"/>
    </location>
</feature>
<dbReference type="SMART" id="SM01005">
    <property type="entry name" value="Ala_racemase_C"/>
    <property type="match status" value="1"/>
</dbReference>
<feature type="active site" description="Proton acceptor; specific for L-alanine" evidence="4">
    <location>
        <position position="267"/>
    </location>
</feature>
<comment type="catalytic activity">
    <reaction evidence="4">
        <text>L-alanine = D-alanine</text>
        <dbReference type="Rhea" id="RHEA:20249"/>
        <dbReference type="ChEBI" id="CHEBI:57416"/>
        <dbReference type="ChEBI" id="CHEBI:57972"/>
        <dbReference type="EC" id="5.1.1.1"/>
    </reaction>
</comment>
<proteinExistence type="inferred from homology"/>
<evidence type="ECO:0000256" key="6">
    <source>
        <dbReference type="PIRSR" id="PIRSR600821-52"/>
    </source>
</evidence>
<comment type="cofactor">
    <cofactor evidence="1 4 5">
        <name>pyridoxal 5'-phosphate</name>
        <dbReference type="ChEBI" id="CHEBI:597326"/>
    </cofactor>
</comment>
<dbReference type="InterPro" id="IPR011079">
    <property type="entry name" value="Ala_racemase_C"/>
</dbReference>
<evidence type="ECO:0000256" key="3">
    <source>
        <dbReference type="ARBA" id="ARBA00023235"/>
    </source>
</evidence>
<reference evidence="8" key="1">
    <citation type="submission" date="2015-09" db="EMBL/GenBank/DDBJ databases">
        <authorList>
            <consortium name="Pathogen Informatics"/>
        </authorList>
    </citation>
    <scope>NUCLEOTIDE SEQUENCE</scope>
    <source>
        <strain evidence="8">2789STDY5834896</strain>
    </source>
</reference>
<dbReference type="InterPro" id="IPR000821">
    <property type="entry name" value="Ala_racemase"/>
</dbReference>
<feature type="active site" description="Proton acceptor; specific for D-alanine" evidence="4">
    <location>
        <position position="39"/>
    </location>
</feature>
<dbReference type="PANTHER" id="PTHR30511:SF0">
    <property type="entry name" value="ALANINE RACEMASE, CATABOLIC-RELATED"/>
    <property type="match status" value="1"/>
</dbReference>
<dbReference type="SUPFAM" id="SSF51419">
    <property type="entry name" value="PLP-binding barrel"/>
    <property type="match status" value="1"/>
</dbReference>
<dbReference type="InterPro" id="IPR001608">
    <property type="entry name" value="Ala_racemase_N"/>
</dbReference>
<dbReference type="Pfam" id="PF00842">
    <property type="entry name" value="Ala_racemase_C"/>
    <property type="match status" value="1"/>
</dbReference>
<protein>
    <recommendedName>
        <fullName evidence="4">Alanine racemase</fullName>
        <ecNumber evidence="4">5.1.1.1</ecNumber>
    </recommendedName>
</protein>
<evidence type="ECO:0000256" key="5">
    <source>
        <dbReference type="PIRSR" id="PIRSR600821-50"/>
    </source>
</evidence>
<feature type="binding site" evidence="4 6">
    <location>
        <position position="137"/>
    </location>
    <ligand>
        <name>substrate</name>
    </ligand>
</feature>
<feature type="domain" description="Alanine racemase C-terminal" evidence="7">
    <location>
        <begin position="246"/>
        <end position="372"/>
    </location>
</feature>
<comment type="similarity">
    <text evidence="4">Belongs to the alanine racemase family.</text>
</comment>
<evidence type="ECO:0000259" key="7">
    <source>
        <dbReference type="SMART" id="SM01005"/>
    </source>
</evidence>
<evidence type="ECO:0000256" key="4">
    <source>
        <dbReference type="HAMAP-Rule" id="MF_01201"/>
    </source>
</evidence>
<dbReference type="Pfam" id="PF01168">
    <property type="entry name" value="Ala_racemase_N"/>
    <property type="match status" value="1"/>
</dbReference>
<dbReference type="GO" id="GO:0030170">
    <property type="term" value="F:pyridoxal phosphate binding"/>
    <property type="evidence" value="ECO:0007669"/>
    <property type="project" value="UniProtKB-UniRule"/>
</dbReference>
<dbReference type="Gene3D" id="3.20.20.10">
    <property type="entry name" value="Alanine racemase"/>
    <property type="match status" value="1"/>
</dbReference>
<evidence type="ECO:0000313" key="8">
    <source>
        <dbReference type="EMBL" id="SCJ71822.1"/>
    </source>
</evidence>
<organism evidence="8">
    <name type="scientific">uncultured Anaerotruncus sp</name>
    <dbReference type="NCBI Taxonomy" id="905011"/>
    <lineage>
        <taxon>Bacteria</taxon>
        <taxon>Bacillati</taxon>
        <taxon>Bacillota</taxon>
        <taxon>Clostridia</taxon>
        <taxon>Eubacteriales</taxon>
        <taxon>Oscillospiraceae</taxon>
        <taxon>Anaerotruncus</taxon>
        <taxon>environmental samples</taxon>
    </lineage>
</organism>
<dbReference type="PRINTS" id="PR00992">
    <property type="entry name" value="ALARACEMASE"/>
</dbReference>
<evidence type="ECO:0000256" key="1">
    <source>
        <dbReference type="ARBA" id="ARBA00001933"/>
    </source>
</evidence>
<evidence type="ECO:0000256" key="2">
    <source>
        <dbReference type="ARBA" id="ARBA00022898"/>
    </source>
</evidence>
<dbReference type="UniPathway" id="UPA00042">
    <property type="reaction ID" value="UER00497"/>
</dbReference>
<dbReference type="GO" id="GO:0008784">
    <property type="term" value="F:alanine racemase activity"/>
    <property type="evidence" value="ECO:0007669"/>
    <property type="project" value="UniProtKB-UniRule"/>
</dbReference>
<name>A0A1C6IPX4_9FIRM</name>
<dbReference type="PANTHER" id="PTHR30511">
    <property type="entry name" value="ALANINE RACEMASE"/>
    <property type="match status" value="1"/>
</dbReference>
<dbReference type="InterPro" id="IPR029066">
    <property type="entry name" value="PLP-binding_barrel"/>
</dbReference>
<dbReference type="GO" id="GO:0030632">
    <property type="term" value="P:D-alanine biosynthetic process"/>
    <property type="evidence" value="ECO:0007669"/>
    <property type="project" value="UniProtKB-UniRule"/>
</dbReference>
<dbReference type="HAMAP" id="MF_01201">
    <property type="entry name" value="Ala_racemase"/>
    <property type="match status" value="1"/>
</dbReference>
<dbReference type="AlphaFoldDB" id="A0A1C6IPX4"/>
<gene>
    <name evidence="8" type="primary">alr</name>
    <name evidence="8" type="ORF">SAMEA3545359_01603</name>
</gene>